<reference evidence="11" key="2">
    <citation type="submission" date="2025-09" db="UniProtKB">
        <authorList>
            <consortium name="Ensembl"/>
        </authorList>
    </citation>
    <scope>IDENTIFICATION</scope>
</reference>
<feature type="signal peptide" evidence="9">
    <location>
        <begin position="1"/>
        <end position="19"/>
    </location>
</feature>
<keyword evidence="6" id="KW-0211">Defensin</keyword>
<dbReference type="AlphaFoldDB" id="A0A8C9UMR4"/>
<dbReference type="SMART" id="SM01418">
    <property type="entry name" value="Defensin_propep"/>
    <property type="match status" value="1"/>
</dbReference>
<evidence type="ECO:0000313" key="12">
    <source>
        <dbReference type="Proteomes" id="UP000694422"/>
    </source>
</evidence>
<feature type="compositionally biased region" description="Acidic residues" evidence="8">
    <location>
        <begin position="30"/>
        <end position="41"/>
    </location>
</feature>
<accession>A0A8C9UMR4</accession>
<keyword evidence="12" id="KW-1185">Reference proteome</keyword>
<evidence type="ECO:0000259" key="10">
    <source>
        <dbReference type="SMART" id="SM01418"/>
    </source>
</evidence>
<dbReference type="GO" id="GO:0061844">
    <property type="term" value="P:antimicrobial humoral immune response mediated by antimicrobial peptide"/>
    <property type="evidence" value="ECO:0007669"/>
    <property type="project" value="TreeGrafter"/>
</dbReference>
<feature type="domain" description="Alpha-defensin N-terminal" evidence="10">
    <location>
        <begin position="1"/>
        <end position="51"/>
    </location>
</feature>
<evidence type="ECO:0000256" key="8">
    <source>
        <dbReference type="SAM" id="MobiDB-lite"/>
    </source>
</evidence>
<dbReference type="GO" id="GO:0071222">
    <property type="term" value="P:cellular response to lipopolysaccharide"/>
    <property type="evidence" value="ECO:0007669"/>
    <property type="project" value="TreeGrafter"/>
</dbReference>
<evidence type="ECO:0000256" key="7">
    <source>
        <dbReference type="ARBA" id="ARBA00023022"/>
    </source>
</evidence>
<sequence length="129" mass="13722">MRTLALLAALLLLALQAQAEPLPENKEEAPEQEQPGEEDQDMTISFAETEAPGLQRAGERPPGCSMEGRGRPAGGLENGSPGRGHRGASPMSIHMTLKRADLRARVCCSEEASTVSCPLMPSFTLAPLQ</sequence>
<dbReference type="Pfam" id="PF00879">
    <property type="entry name" value="Defensin_propep"/>
    <property type="match status" value="1"/>
</dbReference>
<evidence type="ECO:0000256" key="2">
    <source>
        <dbReference type="ARBA" id="ARBA00006519"/>
    </source>
</evidence>
<feature type="region of interest" description="Disordered" evidence="8">
    <location>
        <begin position="19"/>
        <end position="90"/>
    </location>
</feature>
<comment type="similarity">
    <text evidence="2">Belongs to the alpha-defensin family.</text>
</comment>
<evidence type="ECO:0000256" key="1">
    <source>
        <dbReference type="ARBA" id="ARBA00004613"/>
    </source>
</evidence>
<dbReference type="PANTHER" id="PTHR11876">
    <property type="entry name" value="ALPHA-DEFENSIN 1"/>
    <property type="match status" value="1"/>
</dbReference>
<keyword evidence="7" id="KW-0044">Antibiotic</keyword>
<proteinExistence type="inferred from homology"/>
<dbReference type="GO" id="GO:0031012">
    <property type="term" value="C:extracellular matrix"/>
    <property type="evidence" value="ECO:0007669"/>
    <property type="project" value="TreeGrafter"/>
</dbReference>
<dbReference type="GO" id="GO:0005615">
    <property type="term" value="C:extracellular space"/>
    <property type="evidence" value="ECO:0007669"/>
    <property type="project" value="InterPro"/>
</dbReference>
<dbReference type="GO" id="GO:0002227">
    <property type="term" value="P:innate immune response in mucosa"/>
    <property type="evidence" value="ECO:0007669"/>
    <property type="project" value="TreeGrafter"/>
</dbReference>
<dbReference type="Proteomes" id="UP000694422">
    <property type="component" value="Unplaced"/>
</dbReference>
<evidence type="ECO:0000256" key="6">
    <source>
        <dbReference type="ARBA" id="ARBA00022940"/>
    </source>
</evidence>
<evidence type="ECO:0000256" key="9">
    <source>
        <dbReference type="SAM" id="SignalP"/>
    </source>
</evidence>
<reference evidence="11" key="1">
    <citation type="submission" date="2025-08" db="UniProtKB">
        <authorList>
            <consortium name="Ensembl"/>
        </authorList>
    </citation>
    <scope>IDENTIFICATION</scope>
</reference>
<evidence type="ECO:0000256" key="4">
    <source>
        <dbReference type="ARBA" id="ARBA00022529"/>
    </source>
</evidence>
<name>A0A8C9UMR4_SPEDA</name>
<dbReference type="Ensembl" id="ENSSDAT00000010275.1">
    <property type="protein sequence ID" value="ENSSDAP00000009049.1"/>
    <property type="gene ID" value="ENSSDAG00000008246.1"/>
</dbReference>
<dbReference type="GO" id="GO:0019731">
    <property type="term" value="P:antibacterial humoral response"/>
    <property type="evidence" value="ECO:0007669"/>
    <property type="project" value="TreeGrafter"/>
</dbReference>
<dbReference type="InterPro" id="IPR016327">
    <property type="entry name" value="Alpha-defensin"/>
</dbReference>
<keyword evidence="5 9" id="KW-0732">Signal</keyword>
<dbReference type="GO" id="GO:0050829">
    <property type="term" value="P:defense response to Gram-negative bacterium"/>
    <property type="evidence" value="ECO:0007669"/>
    <property type="project" value="TreeGrafter"/>
</dbReference>
<dbReference type="GO" id="GO:0051673">
    <property type="term" value="P:disruption of plasma membrane integrity in another organism"/>
    <property type="evidence" value="ECO:0007669"/>
    <property type="project" value="TreeGrafter"/>
</dbReference>
<dbReference type="GO" id="GO:0050830">
    <property type="term" value="P:defense response to Gram-positive bacterium"/>
    <property type="evidence" value="ECO:0007669"/>
    <property type="project" value="TreeGrafter"/>
</dbReference>
<keyword evidence="4" id="KW-0929">Antimicrobial</keyword>
<keyword evidence="3" id="KW-0964">Secreted</keyword>
<evidence type="ECO:0000313" key="11">
    <source>
        <dbReference type="Ensembl" id="ENSSDAP00000009049.1"/>
    </source>
</evidence>
<evidence type="ECO:0000256" key="3">
    <source>
        <dbReference type="ARBA" id="ARBA00022525"/>
    </source>
</evidence>
<comment type="subcellular location">
    <subcellularLocation>
        <location evidence="1">Secreted</location>
    </subcellularLocation>
</comment>
<evidence type="ECO:0000256" key="5">
    <source>
        <dbReference type="ARBA" id="ARBA00022729"/>
    </source>
</evidence>
<dbReference type="PANTHER" id="PTHR11876:SF28">
    <property type="entry name" value="ALPHA-DEFENSIN 1"/>
    <property type="match status" value="1"/>
</dbReference>
<protein>
    <recommendedName>
        <fullName evidence="10">Alpha-defensin N-terminal domain-containing protein</fullName>
    </recommendedName>
</protein>
<feature type="chain" id="PRO_5034073248" description="Alpha-defensin N-terminal domain-containing protein" evidence="9">
    <location>
        <begin position="20"/>
        <end position="129"/>
    </location>
</feature>
<dbReference type="InterPro" id="IPR002366">
    <property type="entry name" value="Alpha-defensin_N"/>
</dbReference>
<organism evidence="11 12">
    <name type="scientific">Spermophilus dauricus</name>
    <name type="common">Daurian ground squirrel</name>
    <dbReference type="NCBI Taxonomy" id="99837"/>
    <lineage>
        <taxon>Eukaryota</taxon>
        <taxon>Metazoa</taxon>
        <taxon>Chordata</taxon>
        <taxon>Craniata</taxon>
        <taxon>Vertebrata</taxon>
        <taxon>Euteleostomi</taxon>
        <taxon>Mammalia</taxon>
        <taxon>Eutheria</taxon>
        <taxon>Euarchontoglires</taxon>
        <taxon>Glires</taxon>
        <taxon>Rodentia</taxon>
        <taxon>Sciuromorpha</taxon>
        <taxon>Sciuridae</taxon>
        <taxon>Xerinae</taxon>
        <taxon>Marmotini</taxon>
        <taxon>Spermophilus</taxon>
    </lineage>
</organism>